<dbReference type="GO" id="GO:0003677">
    <property type="term" value="F:DNA binding"/>
    <property type="evidence" value="ECO:0007669"/>
    <property type="project" value="InterPro"/>
</dbReference>
<organism evidence="2 3">
    <name type="scientific">Chitinophaga oryziterrae</name>
    <dbReference type="NCBI Taxonomy" id="1031224"/>
    <lineage>
        <taxon>Bacteria</taxon>
        <taxon>Pseudomonadati</taxon>
        <taxon>Bacteroidota</taxon>
        <taxon>Chitinophagia</taxon>
        <taxon>Chitinophagales</taxon>
        <taxon>Chitinophagaceae</taxon>
        <taxon>Chitinophaga</taxon>
    </lineage>
</organism>
<dbReference type="Proteomes" id="UP000468388">
    <property type="component" value="Unassembled WGS sequence"/>
</dbReference>
<comment type="caution">
    <text evidence="2">The sequence shown here is derived from an EMBL/GenBank/DDBJ whole genome shotgun (WGS) entry which is preliminary data.</text>
</comment>
<evidence type="ECO:0000313" key="3">
    <source>
        <dbReference type="Proteomes" id="UP000468388"/>
    </source>
</evidence>
<dbReference type="CDD" id="cd00093">
    <property type="entry name" value="HTH_XRE"/>
    <property type="match status" value="1"/>
</dbReference>
<dbReference type="InterPro" id="IPR010982">
    <property type="entry name" value="Lambda_DNA-bd_dom_sf"/>
</dbReference>
<dbReference type="Gene3D" id="1.10.260.40">
    <property type="entry name" value="lambda repressor-like DNA-binding domains"/>
    <property type="match status" value="1"/>
</dbReference>
<dbReference type="EMBL" id="WRXO01000013">
    <property type="protein sequence ID" value="MVT44835.1"/>
    <property type="molecule type" value="Genomic_DNA"/>
</dbReference>
<keyword evidence="3" id="KW-1185">Reference proteome</keyword>
<evidence type="ECO:0000259" key="1">
    <source>
        <dbReference type="PROSITE" id="PS50943"/>
    </source>
</evidence>
<dbReference type="OrthoDB" id="4762426at2"/>
<dbReference type="SUPFAM" id="SSF47413">
    <property type="entry name" value="lambda repressor-like DNA-binding domains"/>
    <property type="match status" value="1"/>
</dbReference>
<name>A0A6N8JHQ6_9BACT</name>
<protein>
    <submittedName>
        <fullName evidence="2">XRE family transcriptional regulator</fullName>
    </submittedName>
</protein>
<reference evidence="2 3" key="1">
    <citation type="submission" date="2019-12" db="EMBL/GenBank/DDBJ databases">
        <title>The draft genomic sequence of strain Chitinophaga oryziterrae JCM 16595.</title>
        <authorList>
            <person name="Zhang X."/>
        </authorList>
    </citation>
    <scope>NUCLEOTIDE SEQUENCE [LARGE SCALE GENOMIC DNA]</scope>
    <source>
        <strain evidence="2 3">JCM 16595</strain>
    </source>
</reference>
<dbReference type="AlphaFoldDB" id="A0A6N8JHQ6"/>
<feature type="domain" description="HTH cro/C1-type" evidence="1">
    <location>
        <begin position="3"/>
        <end position="57"/>
    </location>
</feature>
<dbReference type="PROSITE" id="PS50943">
    <property type="entry name" value="HTH_CROC1"/>
    <property type="match status" value="1"/>
</dbReference>
<proteinExistence type="predicted"/>
<accession>A0A6N8JHQ6</accession>
<sequence>MLILAQRKKHDLSLRKVAVDLDIDISTLSKVEKGECVASSKMIPMVAQLFELNFKEFQISYHKQTLENAYGCESFFEEANICIGIRKNLIMLWDTTLYNKDYIS</sequence>
<dbReference type="InterPro" id="IPR001387">
    <property type="entry name" value="Cro/C1-type_HTH"/>
</dbReference>
<gene>
    <name evidence="2" type="ORF">GO495_29860</name>
</gene>
<evidence type="ECO:0000313" key="2">
    <source>
        <dbReference type="EMBL" id="MVT44835.1"/>
    </source>
</evidence>
<dbReference type="RefSeq" id="WP_157303624.1">
    <property type="nucleotide sequence ID" value="NZ_BAAAZB010000005.1"/>
</dbReference>
<dbReference type="SMART" id="SM00530">
    <property type="entry name" value="HTH_XRE"/>
    <property type="match status" value="1"/>
</dbReference>